<evidence type="ECO:0008006" key="5">
    <source>
        <dbReference type="Google" id="ProtNLM"/>
    </source>
</evidence>
<dbReference type="GO" id="GO:0005634">
    <property type="term" value="C:nucleus"/>
    <property type="evidence" value="ECO:0007669"/>
    <property type="project" value="UniProtKB-SubCell"/>
</dbReference>
<sequence length="505" mass="54482">MAPSDARPSDVLDALFDVAGGDHDAFVARVAAHYESSIGVRSVPFLTDRLLKTHASQPDAPVLVRWRCMVSDTGIGTELIVPWCDVEGRRVHLLYGAESRAPPDVVAEPLVERTVVGASSIPGETKWARQVHYGDALEDAIADLELESSRAPLHVQLKLYDNKAADELRPAELVDVIGTLDMCIPSSAWPDEADGAAEPLPCIHVLALRRERLSAIADSIKTSDALDGKARYDALVHYIADSLAGDVLAAEYVALSLIARIHWRTPGAAVGALSVNIFHADDLCAPLSDALSHVCPAVATQSLALATLNDASAPLFPQGTDYGLCAGRLQLVDGTVLLVDEAAMGEGQLGDTGVRNVRALSQLISRHTLPYLFPYSEFEVNTDVNVLVLSAGRTFLPVDVHIPWRPSTSARRAPDTTQHVLDALRTAILHARVASLEVPDTVSERIQAFFVERRKTDATYSQDDLQRQIGIARLLALGSGASVLGEAEWSRAVELENLRAERFST</sequence>
<gene>
    <name evidence="3" type="ORF">MCUN1_001478</name>
</gene>
<dbReference type="GO" id="GO:0006261">
    <property type="term" value="P:DNA-templated DNA replication"/>
    <property type="evidence" value="ECO:0007669"/>
    <property type="project" value="TreeGrafter"/>
</dbReference>
<keyword evidence="2" id="KW-0539">Nucleus</keyword>
<keyword evidence="4" id="KW-1185">Reference proteome</keyword>
<accession>A0AAF0EU50</accession>
<evidence type="ECO:0000256" key="2">
    <source>
        <dbReference type="ARBA" id="ARBA00023242"/>
    </source>
</evidence>
<reference evidence="3" key="1">
    <citation type="submission" date="2023-03" db="EMBL/GenBank/DDBJ databases">
        <title>Mating type loci evolution in Malassezia.</title>
        <authorList>
            <person name="Coelho M.A."/>
        </authorList>
    </citation>
    <scope>NUCLEOTIDE SEQUENCE</scope>
    <source>
        <strain evidence="3">CBS 11721</strain>
    </source>
</reference>
<dbReference type="AlphaFoldDB" id="A0AAF0EU50"/>
<protein>
    <recommendedName>
        <fullName evidence="5">Mini-chromosome maintenance complex-binding protein</fullName>
    </recommendedName>
</protein>
<proteinExistence type="predicted"/>
<dbReference type="EMBL" id="CP119878">
    <property type="protein sequence ID" value="WFD34637.1"/>
    <property type="molecule type" value="Genomic_DNA"/>
</dbReference>
<organism evidence="3 4">
    <name type="scientific">Malassezia cuniculi</name>
    <dbReference type="NCBI Taxonomy" id="948313"/>
    <lineage>
        <taxon>Eukaryota</taxon>
        <taxon>Fungi</taxon>
        <taxon>Dikarya</taxon>
        <taxon>Basidiomycota</taxon>
        <taxon>Ustilaginomycotina</taxon>
        <taxon>Malasseziomycetes</taxon>
        <taxon>Malasseziales</taxon>
        <taxon>Malasseziaceae</taxon>
        <taxon>Malassezia</taxon>
    </lineage>
</organism>
<dbReference type="Proteomes" id="UP001219933">
    <property type="component" value="Chromosome 2"/>
</dbReference>
<dbReference type="Pfam" id="PF09739">
    <property type="entry name" value="MCM_bind"/>
    <property type="match status" value="1"/>
</dbReference>
<name>A0AAF0EU50_9BASI</name>
<evidence type="ECO:0000313" key="3">
    <source>
        <dbReference type="EMBL" id="WFD34637.1"/>
    </source>
</evidence>
<evidence type="ECO:0000256" key="1">
    <source>
        <dbReference type="ARBA" id="ARBA00004123"/>
    </source>
</evidence>
<dbReference type="InterPro" id="IPR019140">
    <property type="entry name" value="MCM_complex-bd"/>
</dbReference>
<comment type="subcellular location">
    <subcellularLocation>
        <location evidence="1">Nucleus</location>
    </subcellularLocation>
</comment>
<dbReference type="PANTHER" id="PTHR13489">
    <property type="entry name" value="MINI-CHROMOSOME MAINTENANCE COMPLEX-BINDING PROTEIN"/>
    <property type="match status" value="1"/>
</dbReference>
<dbReference type="PANTHER" id="PTHR13489:SF0">
    <property type="entry name" value="MINI-CHROMOSOME MAINTENANCE COMPLEX-BINDING PROTEIN"/>
    <property type="match status" value="1"/>
</dbReference>
<dbReference type="GO" id="GO:0003682">
    <property type="term" value="F:chromatin binding"/>
    <property type="evidence" value="ECO:0007669"/>
    <property type="project" value="TreeGrafter"/>
</dbReference>
<evidence type="ECO:0000313" key="4">
    <source>
        <dbReference type="Proteomes" id="UP001219933"/>
    </source>
</evidence>